<evidence type="ECO:0000313" key="5">
    <source>
        <dbReference type="Proteomes" id="UP000734271"/>
    </source>
</evidence>
<dbReference type="SMART" id="SM01095">
    <property type="entry name" value="Cpl-7"/>
    <property type="match status" value="1"/>
</dbReference>
<feature type="signal peptide" evidence="2">
    <location>
        <begin position="1"/>
        <end position="24"/>
    </location>
</feature>
<comment type="caution">
    <text evidence="4">The sequence shown here is derived from an EMBL/GenBank/DDBJ whole genome shotgun (WGS) entry which is preliminary data.</text>
</comment>
<name>A0ABS7SZV1_9FIRM</name>
<reference evidence="4 5" key="1">
    <citation type="submission" date="2021-08" db="EMBL/GenBank/DDBJ databases">
        <title>FDA dAtabase for Regulatory Grade micrObial Sequences (FDA-ARGOS): Supporting development and validation of Infectious Disease Dx tests.</title>
        <authorList>
            <person name="Sproer C."/>
            <person name="Gronow S."/>
            <person name="Severitt S."/>
            <person name="Schroder I."/>
            <person name="Tallon L."/>
            <person name="Sadzewicz L."/>
            <person name="Zhao X."/>
            <person name="Boylan J."/>
            <person name="Ott S."/>
            <person name="Bowen H."/>
            <person name="Vavikolanu K."/>
            <person name="Hazen T."/>
            <person name="Aluvathingal J."/>
            <person name="Nadendla S."/>
            <person name="Lowell S."/>
            <person name="Myers T."/>
            <person name="Yan Y."/>
            <person name="Sichtig H."/>
        </authorList>
    </citation>
    <scope>NUCLEOTIDE SEQUENCE [LARGE SCALE GENOMIC DNA]</scope>
    <source>
        <strain evidence="4 5">FDAARGOS_1460</strain>
    </source>
</reference>
<dbReference type="InterPro" id="IPR013168">
    <property type="entry name" value="Cpl_7_lyso_C"/>
</dbReference>
<dbReference type="Gene3D" id="3.20.20.80">
    <property type="entry name" value="Glycosidases"/>
    <property type="match status" value="1"/>
</dbReference>
<keyword evidence="2" id="KW-0732">Signal</keyword>
<dbReference type="InterPro" id="IPR002053">
    <property type="entry name" value="Glyco_hydro_25"/>
</dbReference>
<dbReference type="EMBL" id="JAIPME010000002">
    <property type="protein sequence ID" value="MBZ2387077.1"/>
    <property type="molecule type" value="Genomic_DNA"/>
</dbReference>
<evidence type="ECO:0000259" key="3">
    <source>
        <dbReference type="SMART" id="SM01095"/>
    </source>
</evidence>
<keyword evidence="5" id="KW-1185">Reference proteome</keyword>
<feature type="domain" description="Cpl-7 lysozyme C-terminal" evidence="3">
    <location>
        <begin position="302"/>
        <end position="343"/>
    </location>
</feature>
<dbReference type="InterPro" id="IPR017853">
    <property type="entry name" value="GH"/>
</dbReference>
<dbReference type="RefSeq" id="WP_223419904.1">
    <property type="nucleotide sequence ID" value="NZ_JAIPME010000002.1"/>
</dbReference>
<dbReference type="Proteomes" id="UP000734271">
    <property type="component" value="Unassembled WGS sequence"/>
</dbReference>
<dbReference type="Pfam" id="PF01183">
    <property type="entry name" value="Glyco_hydro_25"/>
    <property type="match status" value="1"/>
</dbReference>
<keyword evidence="4" id="KW-0378">Hydrolase</keyword>
<dbReference type="Pfam" id="PF08230">
    <property type="entry name" value="CW_7"/>
    <property type="match status" value="1"/>
</dbReference>
<comment type="similarity">
    <text evidence="1">Belongs to the glycosyl hydrolase 25 family.</text>
</comment>
<evidence type="ECO:0000313" key="4">
    <source>
        <dbReference type="EMBL" id="MBZ2387077.1"/>
    </source>
</evidence>
<gene>
    <name evidence="4" type="ORF">K8P03_07260</name>
</gene>
<proteinExistence type="inferred from homology"/>
<evidence type="ECO:0000256" key="1">
    <source>
        <dbReference type="ARBA" id="ARBA00010646"/>
    </source>
</evidence>
<dbReference type="PROSITE" id="PS51904">
    <property type="entry name" value="GLYCOSYL_HYDROL_F25_2"/>
    <property type="match status" value="1"/>
</dbReference>
<evidence type="ECO:0000256" key="2">
    <source>
        <dbReference type="SAM" id="SignalP"/>
    </source>
</evidence>
<dbReference type="SUPFAM" id="SSF51445">
    <property type="entry name" value="(Trans)glycosidases"/>
    <property type="match status" value="1"/>
</dbReference>
<dbReference type="GO" id="GO:0016787">
    <property type="term" value="F:hydrolase activity"/>
    <property type="evidence" value="ECO:0007669"/>
    <property type="project" value="UniProtKB-KW"/>
</dbReference>
<dbReference type="PANTHER" id="PTHR34135:SF2">
    <property type="entry name" value="LYSOZYME"/>
    <property type="match status" value="1"/>
</dbReference>
<feature type="chain" id="PRO_5046701164" evidence="2">
    <location>
        <begin position="25"/>
        <end position="346"/>
    </location>
</feature>
<sequence length="346" mass="39910">MKKFTKIMALGVAFLIGLPGLAHASDVVKYDSTSLDEVLIKNGVKVDSEKVKARREALIKKNPSVKPAEEKKKPVVYPKTAVYTKVVDMSEHQNPVAVNYDVFAKEIDGAILRSSITTFKEDEETGEKSYYLRRDLTVDSHYQNLNARNVPIGFYHYSRATNVEEATKEANYVLDYIRGKNISLPIFLDMEDNMRQSKVSREELSRVADTFLDIMKRNGYVAGIYSYPHFAKNHLNREVRNRGNFWIADYDGVGFTGYTDTEFDIWQYAHKGRVAGYPGNLDLNTLYRDYPLIIKGKSRKNYNDLIQEIIDGHWAEGKEREKRLKYAGYNYNQVQKDVDKKLRLKK</sequence>
<protein>
    <submittedName>
        <fullName evidence="4">Glycoside hydrolase</fullName>
    </submittedName>
</protein>
<organism evidence="4 5">
    <name type="scientific">Anaerococcus murdochii</name>
    <dbReference type="NCBI Taxonomy" id="411577"/>
    <lineage>
        <taxon>Bacteria</taxon>
        <taxon>Bacillati</taxon>
        <taxon>Bacillota</taxon>
        <taxon>Tissierellia</taxon>
        <taxon>Tissierellales</taxon>
        <taxon>Peptoniphilaceae</taxon>
        <taxon>Anaerococcus</taxon>
    </lineage>
</organism>
<dbReference type="PANTHER" id="PTHR34135">
    <property type="entry name" value="LYSOZYME"/>
    <property type="match status" value="1"/>
</dbReference>
<accession>A0ABS7SZV1</accession>